<dbReference type="CDD" id="cd00077">
    <property type="entry name" value="HDc"/>
    <property type="match status" value="1"/>
</dbReference>
<accession>A0A382I592</accession>
<dbReference type="Pfam" id="PF04607">
    <property type="entry name" value="RelA_SpoT"/>
    <property type="match status" value="1"/>
</dbReference>
<gene>
    <name evidence="3" type="ORF">METZ01_LOCUS247429</name>
</gene>
<dbReference type="PROSITE" id="PS51831">
    <property type="entry name" value="HD"/>
    <property type="match status" value="1"/>
</dbReference>
<dbReference type="GO" id="GO:0015969">
    <property type="term" value="P:guanosine tetraphosphate metabolic process"/>
    <property type="evidence" value="ECO:0007669"/>
    <property type="project" value="InterPro"/>
</dbReference>
<dbReference type="FunFam" id="3.30.460.10:FF:000001">
    <property type="entry name" value="GTP pyrophosphokinase RelA"/>
    <property type="match status" value="1"/>
</dbReference>
<dbReference type="PANTHER" id="PTHR21262">
    <property type="entry name" value="GUANOSINE-3',5'-BIS DIPHOSPHATE 3'-PYROPHOSPHOHYDROLASE"/>
    <property type="match status" value="1"/>
</dbReference>
<evidence type="ECO:0000256" key="1">
    <source>
        <dbReference type="ARBA" id="ARBA00007476"/>
    </source>
</evidence>
<dbReference type="EMBL" id="UINC01065182">
    <property type="protein sequence ID" value="SVB94575.1"/>
    <property type="molecule type" value="Genomic_DNA"/>
</dbReference>
<evidence type="ECO:0000259" key="2">
    <source>
        <dbReference type="PROSITE" id="PS51831"/>
    </source>
</evidence>
<dbReference type="InterPro" id="IPR006674">
    <property type="entry name" value="HD_domain"/>
</dbReference>
<dbReference type="InterPro" id="IPR043519">
    <property type="entry name" value="NT_sf"/>
</dbReference>
<organism evidence="3">
    <name type="scientific">marine metagenome</name>
    <dbReference type="NCBI Taxonomy" id="408172"/>
    <lineage>
        <taxon>unclassified sequences</taxon>
        <taxon>metagenomes</taxon>
        <taxon>ecological metagenomes</taxon>
    </lineage>
</organism>
<feature type="non-terminal residue" evidence="3">
    <location>
        <position position="1"/>
    </location>
</feature>
<proteinExistence type="inferred from homology"/>
<dbReference type="GO" id="GO:0008893">
    <property type="term" value="F:guanosine-3',5'-bis(diphosphate) 3'-diphosphatase activity"/>
    <property type="evidence" value="ECO:0007669"/>
    <property type="project" value="TreeGrafter"/>
</dbReference>
<dbReference type="FunFam" id="1.10.3210.10:FF:000001">
    <property type="entry name" value="GTP pyrophosphokinase RelA"/>
    <property type="match status" value="1"/>
</dbReference>
<comment type="similarity">
    <text evidence="1">Belongs to the RelA/SpoT family.</text>
</comment>
<feature type="non-terminal residue" evidence="3">
    <location>
        <position position="321"/>
    </location>
</feature>
<reference evidence="3" key="1">
    <citation type="submission" date="2018-05" db="EMBL/GenBank/DDBJ databases">
        <authorList>
            <person name="Lanie J.A."/>
            <person name="Ng W.-L."/>
            <person name="Kazmierczak K.M."/>
            <person name="Andrzejewski T.M."/>
            <person name="Davidsen T.M."/>
            <person name="Wayne K.J."/>
            <person name="Tettelin H."/>
            <person name="Glass J.I."/>
            <person name="Rusch D."/>
            <person name="Podicherti R."/>
            <person name="Tsui H.-C.T."/>
            <person name="Winkler M.E."/>
        </authorList>
    </citation>
    <scope>NUCLEOTIDE SEQUENCE</scope>
</reference>
<dbReference type="InterPro" id="IPR003607">
    <property type="entry name" value="HD/PDEase_dom"/>
</dbReference>
<dbReference type="Gene3D" id="1.10.3210.10">
    <property type="entry name" value="Hypothetical protein af1432"/>
    <property type="match status" value="1"/>
</dbReference>
<name>A0A382I592_9ZZZZ</name>
<evidence type="ECO:0000313" key="3">
    <source>
        <dbReference type="EMBL" id="SVB94575.1"/>
    </source>
</evidence>
<dbReference type="CDD" id="cd05399">
    <property type="entry name" value="NT_Rel-Spo_like"/>
    <property type="match status" value="1"/>
</dbReference>
<dbReference type="GO" id="GO:0008728">
    <property type="term" value="F:GTP diphosphokinase activity"/>
    <property type="evidence" value="ECO:0007669"/>
    <property type="project" value="TreeGrafter"/>
</dbReference>
<protein>
    <recommendedName>
        <fullName evidence="2">HD domain-containing protein</fullName>
    </recommendedName>
</protein>
<dbReference type="GO" id="GO:0042594">
    <property type="term" value="P:response to starvation"/>
    <property type="evidence" value="ECO:0007669"/>
    <property type="project" value="TreeGrafter"/>
</dbReference>
<dbReference type="SUPFAM" id="SSF109604">
    <property type="entry name" value="HD-domain/PDEase-like"/>
    <property type="match status" value="1"/>
</dbReference>
<sequence length="321" mass="36250">MNLADIADAVTSYHPNANLDIIWGAYVYSAKAHRNQSRRSGAAYISHPLEVAFNLTRLKMDEQTIAAGLLHDTIEDTLLTAEELREFFGDEIYHLVEGVTKISQIQFPSKEESQAENYRKMILAMSEDIRVVLIKLADRAHNIKTLGSLSFDAQQRIARETMDIFVPIANRLGIGWMKDELEDGAFMYMMPDEHESIRVELASGQNLREAYVEKVRTILENELMASGIGGKVGGRSKHLYGIYKKMQQQGIGFNDLYDLTGLRILTTSLKDCYSVLGQVHSLWKPIPGRFKDYIAMPKPNLYQSLHTAVIGPEGERVEVQI</sequence>
<dbReference type="SMART" id="SM00471">
    <property type="entry name" value="HDc"/>
    <property type="match status" value="1"/>
</dbReference>
<dbReference type="SUPFAM" id="SSF81301">
    <property type="entry name" value="Nucleotidyltransferase"/>
    <property type="match status" value="1"/>
</dbReference>
<dbReference type="GO" id="GO:0005886">
    <property type="term" value="C:plasma membrane"/>
    <property type="evidence" value="ECO:0007669"/>
    <property type="project" value="TreeGrafter"/>
</dbReference>
<feature type="domain" description="HD" evidence="2">
    <location>
        <begin position="44"/>
        <end position="143"/>
    </location>
</feature>
<dbReference type="AlphaFoldDB" id="A0A382I592"/>
<dbReference type="PANTHER" id="PTHR21262:SF36">
    <property type="entry name" value="BIFUNCTIONAL (P)PPGPP SYNTHASE_HYDROLASE SPOT"/>
    <property type="match status" value="1"/>
</dbReference>
<dbReference type="Pfam" id="PF13328">
    <property type="entry name" value="HD_4"/>
    <property type="match status" value="1"/>
</dbReference>
<dbReference type="SMART" id="SM00954">
    <property type="entry name" value="RelA_SpoT"/>
    <property type="match status" value="1"/>
</dbReference>
<dbReference type="InterPro" id="IPR007685">
    <property type="entry name" value="RelA_SpoT"/>
</dbReference>
<dbReference type="Gene3D" id="3.30.460.10">
    <property type="entry name" value="Beta Polymerase, domain 2"/>
    <property type="match status" value="1"/>
</dbReference>